<accession>A0A173R9W7</accession>
<dbReference type="Proteomes" id="UP000095553">
    <property type="component" value="Unassembled WGS sequence"/>
</dbReference>
<protein>
    <submittedName>
        <fullName evidence="2">Polysaccharide pyruvyl transferase</fullName>
    </submittedName>
</protein>
<keyword evidence="2" id="KW-0808">Transferase</keyword>
<dbReference type="AlphaFoldDB" id="A0A173R9W7"/>
<reference evidence="2 3" key="1">
    <citation type="submission" date="2015-09" db="EMBL/GenBank/DDBJ databases">
        <authorList>
            <consortium name="Pathogen Informatics"/>
        </authorList>
    </citation>
    <scope>NUCLEOTIDE SEQUENCE [LARGE SCALE GENOMIC DNA]</scope>
    <source>
        <strain evidence="2 3">2789STDY5834959</strain>
    </source>
</reference>
<dbReference type="Pfam" id="PF04230">
    <property type="entry name" value="PS_pyruv_trans"/>
    <property type="match status" value="1"/>
</dbReference>
<dbReference type="GO" id="GO:0016740">
    <property type="term" value="F:transferase activity"/>
    <property type="evidence" value="ECO:0007669"/>
    <property type="project" value="UniProtKB-KW"/>
</dbReference>
<name>A0A173R9W7_ANAHA</name>
<gene>
    <name evidence="2" type="ORF">ERS852571_00343</name>
</gene>
<evidence type="ECO:0000313" key="2">
    <source>
        <dbReference type="EMBL" id="CUM74693.1"/>
    </source>
</evidence>
<dbReference type="InterPro" id="IPR007345">
    <property type="entry name" value="Polysacch_pyruvyl_Trfase"/>
</dbReference>
<evidence type="ECO:0000259" key="1">
    <source>
        <dbReference type="Pfam" id="PF04230"/>
    </source>
</evidence>
<evidence type="ECO:0000313" key="3">
    <source>
        <dbReference type="Proteomes" id="UP000095553"/>
    </source>
</evidence>
<feature type="domain" description="Polysaccharide pyruvyl transferase" evidence="1">
    <location>
        <begin position="14"/>
        <end position="303"/>
    </location>
</feature>
<dbReference type="EMBL" id="CYXY01000002">
    <property type="protein sequence ID" value="CUM74693.1"/>
    <property type="molecule type" value="Genomic_DNA"/>
</dbReference>
<organism evidence="2 3">
    <name type="scientific">Anaerostipes hadrus</name>
    <dbReference type="NCBI Taxonomy" id="649756"/>
    <lineage>
        <taxon>Bacteria</taxon>
        <taxon>Bacillati</taxon>
        <taxon>Bacillota</taxon>
        <taxon>Clostridia</taxon>
        <taxon>Lachnospirales</taxon>
        <taxon>Lachnospiraceae</taxon>
        <taxon>Anaerostipes</taxon>
    </lineage>
</organism>
<dbReference type="RefSeq" id="WP_055072268.1">
    <property type="nucleotide sequence ID" value="NZ_CYXY01000002.1"/>
</dbReference>
<proteinExistence type="predicted"/>
<sequence>MKKICVITRHAIVNYGSFLQTYATQKILNDYGYKTIILDYVRKDEDYRNVTELLLSKSKKWNKNFITRTIYRMVQWPDHYVCGRAFEKERKKYLKLSEKISDVKLEKNKIPDADIYCTGSDQVWGEIGGDDVDPVYFLEFANQKAKKISFSASFGKGNYPDERINKFSQLLKNYDKITVREDSALSLVEQAGYSAVQILDPTMIFGGKRWKELTPKIKEKDYVLLYQLNANREMDEYAEKFAKKAGLKLLRVSVEAHNCMRVGKFKWCLSPFEFLSYIKNADYMITDSFHGTAFAIMFNTQFIEVLPKEKIARNLSVLQQFGIENRILRDYSDYSYIGENIEYNSVNKKLNNERKKSKELIKEILVLNE</sequence>